<proteinExistence type="predicted"/>
<comment type="caution">
    <text evidence="1">The sequence shown here is derived from an EMBL/GenBank/DDBJ whole genome shotgun (WGS) entry which is preliminary data.</text>
</comment>
<accession>A0ABQ9W021</accession>
<name>A0ABQ9W021_SAGOE</name>
<dbReference type="Proteomes" id="UP001266305">
    <property type="component" value="Unassembled WGS sequence"/>
</dbReference>
<reference evidence="1 2" key="1">
    <citation type="submission" date="2023-05" db="EMBL/GenBank/DDBJ databases">
        <title>B98-5 Cell Line De Novo Hybrid Assembly: An Optical Mapping Approach.</title>
        <authorList>
            <person name="Kananen K."/>
            <person name="Auerbach J.A."/>
            <person name="Kautto E."/>
            <person name="Blachly J.S."/>
        </authorList>
    </citation>
    <scope>NUCLEOTIDE SEQUENCE [LARGE SCALE GENOMIC DNA]</scope>
    <source>
        <strain evidence="1">B95-8</strain>
        <tissue evidence="1">Cell line</tissue>
    </source>
</reference>
<protein>
    <submittedName>
        <fullName evidence="1">Uncharacterized protein</fullName>
    </submittedName>
</protein>
<sequence>MARGDVLLITSNQWDTILLGMKEKRTDHKGELPRGWNWVDVVKYKNISWEWGPKVQLEETQYFFLPYVRYLDE</sequence>
<dbReference type="EMBL" id="JASSZA010000003">
    <property type="protein sequence ID" value="KAK2114989.1"/>
    <property type="molecule type" value="Genomic_DNA"/>
</dbReference>
<evidence type="ECO:0000313" key="2">
    <source>
        <dbReference type="Proteomes" id="UP001266305"/>
    </source>
</evidence>
<evidence type="ECO:0000313" key="1">
    <source>
        <dbReference type="EMBL" id="KAK2114989.1"/>
    </source>
</evidence>
<organism evidence="1 2">
    <name type="scientific">Saguinus oedipus</name>
    <name type="common">Cotton-top tamarin</name>
    <name type="synonym">Oedipomidas oedipus</name>
    <dbReference type="NCBI Taxonomy" id="9490"/>
    <lineage>
        <taxon>Eukaryota</taxon>
        <taxon>Metazoa</taxon>
        <taxon>Chordata</taxon>
        <taxon>Craniata</taxon>
        <taxon>Vertebrata</taxon>
        <taxon>Euteleostomi</taxon>
        <taxon>Mammalia</taxon>
        <taxon>Eutheria</taxon>
        <taxon>Euarchontoglires</taxon>
        <taxon>Primates</taxon>
        <taxon>Haplorrhini</taxon>
        <taxon>Platyrrhini</taxon>
        <taxon>Cebidae</taxon>
        <taxon>Callitrichinae</taxon>
        <taxon>Saguinus</taxon>
    </lineage>
</organism>
<gene>
    <name evidence="1" type="ORF">P7K49_005614</name>
</gene>
<keyword evidence="2" id="KW-1185">Reference proteome</keyword>